<protein>
    <submittedName>
        <fullName evidence="2">Uncharacterized protein</fullName>
    </submittedName>
</protein>
<gene>
    <name evidence="2" type="primary">WBGene00110837</name>
</gene>
<feature type="compositionally biased region" description="Basic and acidic residues" evidence="1">
    <location>
        <begin position="480"/>
        <end position="489"/>
    </location>
</feature>
<name>A0A2A6B698_PRIPA</name>
<accession>A0A8R1YDW2</accession>
<evidence type="ECO:0000313" key="3">
    <source>
        <dbReference type="Proteomes" id="UP000005239"/>
    </source>
</evidence>
<accession>A0A2A6B698</accession>
<feature type="region of interest" description="Disordered" evidence="1">
    <location>
        <begin position="183"/>
        <end position="489"/>
    </location>
</feature>
<dbReference type="Proteomes" id="UP000005239">
    <property type="component" value="Unassembled WGS sequence"/>
</dbReference>
<reference evidence="3" key="1">
    <citation type="journal article" date="2008" name="Nat. Genet.">
        <title>The Pristionchus pacificus genome provides a unique perspective on nematode lifestyle and parasitism.</title>
        <authorList>
            <person name="Dieterich C."/>
            <person name="Clifton S.W."/>
            <person name="Schuster L.N."/>
            <person name="Chinwalla A."/>
            <person name="Delehaunty K."/>
            <person name="Dinkelacker I."/>
            <person name="Fulton L."/>
            <person name="Fulton R."/>
            <person name="Godfrey J."/>
            <person name="Minx P."/>
            <person name="Mitreva M."/>
            <person name="Roeseler W."/>
            <person name="Tian H."/>
            <person name="Witte H."/>
            <person name="Yang S.P."/>
            <person name="Wilson R.K."/>
            <person name="Sommer R.J."/>
        </authorList>
    </citation>
    <scope>NUCLEOTIDE SEQUENCE [LARGE SCALE GENOMIC DNA]</scope>
    <source>
        <strain evidence="3">PS312</strain>
    </source>
</reference>
<dbReference type="EnsemblMetazoa" id="PPA21283.1">
    <property type="protein sequence ID" value="PPA21283.1"/>
    <property type="gene ID" value="WBGene00110837"/>
</dbReference>
<dbReference type="PANTHER" id="PTHR21513">
    <property type="entry name" value="MAJOR SPERM PROTEIN"/>
    <property type="match status" value="1"/>
</dbReference>
<feature type="region of interest" description="Disordered" evidence="1">
    <location>
        <begin position="43"/>
        <end position="75"/>
    </location>
</feature>
<dbReference type="AlphaFoldDB" id="A0A2A6B698"/>
<reference evidence="2" key="2">
    <citation type="submission" date="2022-06" db="UniProtKB">
        <authorList>
            <consortium name="EnsemblMetazoa"/>
        </authorList>
    </citation>
    <scope>IDENTIFICATION</scope>
    <source>
        <strain evidence="2">PS312</strain>
    </source>
</reference>
<sequence>MTKIKMGYLTNLVNFAIIIAQSFATRGLVNFHKPIHWYKRARNGSLPHSRPTRPLGMVAPDTAGQSETHRDTKEREPVKLGLHATVNPDTLPFTYAKDKHALTFTVRERQEVSVTYKGADAGPIPLSAKDRITVVFAHALDPRKSTAALWDLHKPFAHLSYAESREYVRVLFVDETGRLAVSAAHEKSRGGLDQRSIQGRSITMKPEPPRRVSAERDMTNEPPTAEEKSNNADNEADAPPPVRAAPAKTPRSPGAAARSKQSAAAAAAARTPSPARVTPSPKETKRSPASGRSRDPIQSILSTVAKDASAIVCVQYPGNERDEDSTVAEEKTRDENTNKNDTKKVRDMDTDGRRDEVLRKKMDEMRRREDEEKTRRKRDEERKEERKKSEEERKRKDEEREERKRKEEEREERKKDEEREEKRRAEEEDRRKKADEEAAEEEKAKPRRTSSNEDVKQEQANEEQSSTPSARRRRVLGADGHYHDDDSRYLDEEIRRKNASVRMLKKGARTASRDNSAEEIMHLDQSLPVIDEWRRKKALDAMSLILSSNTDHNDIRNALLSLDKDRKFAKQFEKPKDSVRVVGYGLLECIQLTLLRLTEKIENLGGVIRSTTTEVNAEPAIPPITAPPQAPKEEPTDADLTPVAMENENSGEADAPCPSFSSILKDDPDLLNFIEDFKHETAEDHNFPSNSGNLDIGNMDGAGQIEIHVNSNHNSMADDSMPNSAKKKAPKKSGTEMKCHKCEFRTHYVREFASHLQHKHSTSAIEDGVALRCECGHESYVATHHSIVCPRANFTVIPKPKETTTPTTPKCILCDMYPKSAYGYAFHLHHIHKTKLKEKGYQLKCACGDLRDNITAINKHAKMCKGKEFTLHKASKKKNE</sequence>
<evidence type="ECO:0000256" key="1">
    <source>
        <dbReference type="SAM" id="MobiDB-lite"/>
    </source>
</evidence>
<evidence type="ECO:0000313" key="2">
    <source>
        <dbReference type="EnsemblMetazoa" id="PPA21283.1"/>
    </source>
</evidence>
<keyword evidence="3" id="KW-1185">Reference proteome</keyword>
<feature type="compositionally biased region" description="Basic and acidic residues" evidence="1">
    <location>
        <begin position="328"/>
        <end position="459"/>
    </location>
</feature>
<feature type="compositionally biased region" description="Basic and acidic residues" evidence="1">
    <location>
        <begin position="207"/>
        <end position="230"/>
    </location>
</feature>
<feature type="compositionally biased region" description="Low complexity" evidence="1">
    <location>
        <begin position="244"/>
        <end position="276"/>
    </location>
</feature>
<dbReference type="PANTHER" id="PTHR21513:SF19">
    <property type="entry name" value="MAJOR SPERM PROTEIN"/>
    <property type="match status" value="1"/>
</dbReference>
<organism evidence="2 3">
    <name type="scientific">Pristionchus pacificus</name>
    <name type="common">Parasitic nematode worm</name>
    <dbReference type="NCBI Taxonomy" id="54126"/>
    <lineage>
        <taxon>Eukaryota</taxon>
        <taxon>Metazoa</taxon>
        <taxon>Ecdysozoa</taxon>
        <taxon>Nematoda</taxon>
        <taxon>Chromadorea</taxon>
        <taxon>Rhabditida</taxon>
        <taxon>Rhabditina</taxon>
        <taxon>Diplogasteromorpha</taxon>
        <taxon>Diplogasteroidea</taxon>
        <taxon>Neodiplogasteridae</taxon>
        <taxon>Pristionchus</taxon>
    </lineage>
</organism>
<proteinExistence type="predicted"/>